<name>A0ABW3F3E8_9PROT</name>
<dbReference type="RefSeq" id="WP_379054654.1">
    <property type="nucleotide sequence ID" value="NZ_JBHTKB010000001.1"/>
</dbReference>
<reference evidence="3" key="1">
    <citation type="journal article" date="2019" name="Int. J. Syst. Evol. Microbiol.">
        <title>The Global Catalogue of Microorganisms (GCM) 10K type strain sequencing project: providing services to taxonomists for standard genome sequencing and annotation.</title>
        <authorList>
            <consortium name="The Broad Institute Genomics Platform"/>
            <consortium name="The Broad Institute Genome Sequencing Center for Infectious Disease"/>
            <person name="Wu L."/>
            <person name="Ma J."/>
        </authorList>
    </citation>
    <scope>NUCLEOTIDE SEQUENCE [LARGE SCALE GENOMIC DNA]</scope>
    <source>
        <strain evidence="3">CCUG 58412</strain>
    </source>
</reference>
<keyword evidence="3" id="KW-1185">Reference proteome</keyword>
<feature type="transmembrane region" description="Helical" evidence="1">
    <location>
        <begin position="6"/>
        <end position="28"/>
    </location>
</feature>
<evidence type="ECO:0008006" key="4">
    <source>
        <dbReference type="Google" id="ProtNLM"/>
    </source>
</evidence>
<dbReference type="Proteomes" id="UP001597128">
    <property type="component" value="Unassembled WGS sequence"/>
</dbReference>
<gene>
    <name evidence="2" type="ORF">ACFQ1Z_00755</name>
</gene>
<accession>A0ABW3F3E8</accession>
<protein>
    <recommendedName>
        <fullName evidence="4">DUF4175 domain-containing protein</fullName>
    </recommendedName>
</protein>
<evidence type="ECO:0000313" key="2">
    <source>
        <dbReference type="EMBL" id="MFD0912063.1"/>
    </source>
</evidence>
<organism evidence="2 3">
    <name type="scientific">Methylophilus luteus</name>
    <dbReference type="NCBI Taxonomy" id="640108"/>
    <lineage>
        <taxon>Bacteria</taxon>
        <taxon>Pseudomonadati</taxon>
        <taxon>Pseudomonadota</taxon>
        <taxon>Betaproteobacteria</taxon>
        <taxon>Nitrosomonadales</taxon>
        <taxon>Methylophilaceae</taxon>
        <taxon>Methylophilus</taxon>
    </lineage>
</organism>
<evidence type="ECO:0000313" key="3">
    <source>
        <dbReference type="Proteomes" id="UP001597128"/>
    </source>
</evidence>
<evidence type="ECO:0000256" key="1">
    <source>
        <dbReference type="SAM" id="Phobius"/>
    </source>
</evidence>
<proteinExistence type="predicted"/>
<keyword evidence="1" id="KW-0472">Membrane</keyword>
<dbReference type="EMBL" id="JBHTKB010000001">
    <property type="protein sequence ID" value="MFD0912063.1"/>
    <property type="molecule type" value="Genomic_DNA"/>
</dbReference>
<keyword evidence="1" id="KW-0812">Transmembrane</keyword>
<keyword evidence="1" id="KW-1133">Transmembrane helix</keyword>
<sequence>MNKRFINIWAWPIVLALLTAFGLLAALLGSGIWHCLTWAAMAIPLLMIAYYWLINKTS</sequence>
<feature type="transmembrane region" description="Helical" evidence="1">
    <location>
        <begin position="35"/>
        <end position="54"/>
    </location>
</feature>
<comment type="caution">
    <text evidence="2">The sequence shown here is derived from an EMBL/GenBank/DDBJ whole genome shotgun (WGS) entry which is preliminary data.</text>
</comment>